<dbReference type="Gene3D" id="1.20.120.450">
    <property type="entry name" value="dinb family like domain"/>
    <property type="match status" value="1"/>
</dbReference>
<dbReference type="InterPro" id="IPR034660">
    <property type="entry name" value="DinB/YfiT-like"/>
</dbReference>
<dbReference type="KEGG" id="dsc:ABOD76_06070"/>
<sequence length="171" mass="19035">MPRPQVSDYSTFAATYIDLVPEPDVLAALQEQAAHTEALLRAVQNPDYRPAPDKWSVRQVVGHMADTERVFGFRALWFARQDPAPLPGFDQDQWMASSDFDLPAYPALVEGFRAARAAHLSMLGQLAPDAWERRGMASGAAFTVRALAYAMLGHERHHLRGLQERYGPAFG</sequence>
<dbReference type="AlphaFoldDB" id="A0AAU7UBK9"/>
<protein>
    <submittedName>
        <fullName evidence="2">DinB family protein</fullName>
    </submittedName>
</protein>
<dbReference type="Pfam" id="PF12867">
    <property type="entry name" value="DinB_2"/>
    <property type="match status" value="1"/>
</dbReference>
<evidence type="ECO:0000313" key="2">
    <source>
        <dbReference type="EMBL" id="XBV85869.1"/>
    </source>
</evidence>
<name>A0AAU7UBK9_9DEIO</name>
<organism evidence="2">
    <name type="scientific">Deinococcus sonorensis KR-87</name>
    <dbReference type="NCBI Taxonomy" id="694439"/>
    <lineage>
        <taxon>Bacteria</taxon>
        <taxon>Thermotogati</taxon>
        <taxon>Deinococcota</taxon>
        <taxon>Deinococci</taxon>
        <taxon>Deinococcales</taxon>
        <taxon>Deinococcaceae</taxon>
        <taxon>Deinococcus</taxon>
    </lineage>
</organism>
<evidence type="ECO:0000259" key="1">
    <source>
        <dbReference type="Pfam" id="PF12867"/>
    </source>
</evidence>
<gene>
    <name evidence="2" type="ORF">ABOD76_06070</name>
</gene>
<dbReference type="RefSeq" id="WP_350243912.1">
    <property type="nucleotide sequence ID" value="NZ_CP158299.1"/>
</dbReference>
<feature type="domain" description="DinB-like" evidence="1">
    <location>
        <begin position="34"/>
        <end position="160"/>
    </location>
</feature>
<dbReference type="EMBL" id="CP158299">
    <property type="protein sequence ID" value="XBV85869.1"/>
    <property type="molecule type" value="Genomic_DNA"/>
</dbReference>
<proteinExistence type="predicted"/>
<dbReference type="InterPro" id="IPR024775">
    <property type="entry name" value="DinB-like"/>
</dbReference>
<dbReference type="SUPFAM" id="SSF109854">
    <property type="entry name" value="DinB/YfiT-like putative metalloenzymes"/>
    <property type="match status" value="1"/>
</dbReference>
<accession>A0AAU7UBK9</accession>
<reference evidence="2" key="1">
    <citation type="submission" date="2024-06" db="EMBL/GenBank/DDBJ databases">
        <title>Draft Genome Sequence of Deinococcus sonorensis Type Strain KR-87, a Biofilm Producing Representative of the Genus Deinococcus.</title>
        <authorList>
            <person name="Boren L.S."/>
            <person name="Grosso R.A."/>
            <person name="Hugenberg-Cox A.N."/>
            <person name="Hill J.T.E."/>
            <person name="Albert C.M."/>
            <person name="Tuohy J.M."/>
        </authorList>
    </citation>
    <scope>NUCLEOTIDE SEQUENCE</scope>
    <source>
        <strain evidence="2">KR-87</strain>
    </source>
</reference>